<evidence type="ECO:0000256" key="5">
    <source>
        <dbReference type="ARBA" id="ARBA00022912"/>
    </source>
</evidence>
<dbReference type="Pfam" id="PF00782">
    <property type="entry name" value="DSPc"/>
    <property type="match status" value="1"/>
</dbReference>
<dbReference type="InterPro" id="IPR029021">
    <property type="entry name" value="Prot-tyrosine_phosphatase-like"/>
</dbReference>
<feature type="compositionally biased region" description="Low complexity" evidence="7">
    <location>
        <begin position="2196"/>
        <end position="2209"/>
    </location>
</feature>
<dbReference type="GO" id="GO:0005634">
    <property type="term" value="C:nucleus"/>
    <property type="evidence" value="ECO:0007669"/>
    <property type="project" value="UniProtKB-SubCell"/>
</dbReference>
<feature type="region of interest" description="Disordered" evidence="7">
    <location>
        <begin position="1927"/>
        <end position="1972"/>
    </location>
</feature>
<dbReference type="InterPro" id="IPR016130">
    <property type="entry name" value="Tyr_Pase_AS"/>
</dbReference>
<dbReference type="GO" id="GO:0017017">
    <property type="term" value="F:MAP kinase tyrosine/serine/threonine phosphatase activity"/>
    <property type="evidence" value="ECO:0007669"/>
    <property type="project" value="InterPro"/>
</dbReference>
<feature type="compositionally biased region" description="Low complexity" evidence="7">
    <location>
        <begin position="923"/>
        <end position="944"/>
    </location>
</feature>
<evidence type="ECO:0000313" key="11">
    <source>
        <dbReference type="EMBL" id="LAC21160.1"/>
    </source>
</evidence>
<dbReference type="PROSITE" id="PS50056">
    <property type="entry name" value="TYR_PHOSPHATASE_2"/>
    <property type="match status" value="1"/>
</dbReference>
<evidence type="ECO:0000256" key="6">
    <source>
        <dbReference type="ARBA" id="ARBA00023242"/>
    </source>
</evidence>
<keyword evidence="4" id="KW-0378">Hydrolase</keyword>
<feature type="compositionally biased region" description="Low complexity" evidence="7">
    <location>
        <begin position="1458"/>
        <end position="1499"/>
    </location>
</feature>
<feature type="region of interest" description="Disordered" evidence="7">
    <location>
        <begin position="1595"/>
        <end position="1715"/>
    </location>
</feature>
<feature type="region of interest" description="Disordered" evidence="7">
    <location>
        <begin position="921"/>
        <end position="945"/>
    </location>
</feature>
<evidence type="ECO:0000259" key="10">
    <source>
        <dbReference type="PROSITE" id="PS50206"/>
    </source>
</evidence>
<feature type="domain" description="Rhodanese" evidence="10">
    <location>
        <begin position="19"/>
        <end position="136"/>
    </location>
</feature>
<protein>
    <recommendedName>
        <fullName evidence="3">protein-tyrosine-phosphatase</fullName>
        <ecNumber evidence="3">3.1.3.48</ecNumber>
    </recommendedName>
</protein>
<dbReference type="InterPro" id="IPR008343">
    <property type="entry name" value="MKP"/>
</dbReference>
<dbReference type="GO" id="GO:0043409">
    <property type="term" value="P:negative regulation of MAPK cascade"/>
    <property type="evidence" value="ECO:0007669"/>
    <property type="project" value="TreeGrafter"/>
</dbReference>
<feature type="compositionally biased region" description="Polar residues" evidence="7">
    <location>
        <begin position="1513"/>
        <end position="1527"/>
    </location>
</feature>
<dbReference type="CDD" id="cd14568">
    <property type="entry name" value="DSP_MKP_classIII"/>
    <property type="match status" value="1"/>
</dbReference>
<feature type="compositionally biased region" description="Low complexity" evidence="7">
    <location>
        <begin position="1930"/>
        <end position="1972"/>
    </location>
</feature>
<evidence type="ECO:0000256" key="4">
    <source>
        <dbReference type="ARBA" id="ARBA00022801"/>
    </source>
</evidence>
<feature type="region of interest" description="Disordered" evidence="7">
    <location>
        <begin position="1745"/>
        <end position="1767"/>
    </location>
</feature>
<dbReference type="Gene3D" id="3.40.250.10">
    <property type="entry name" value="Rhodanese-like domain"/>
    <property type="match status" value="1"/>
</dbReference>
<evidence type="ECO:0000259" key="8">
    <source>
        <dbReference type="PROSITE" id="PS50054"/>
    </source>
</evidence>
<dbReference type="PANTHER" id="PTHR10159">
    <property type="entry name" value="DUAL SPECIFICITY PROTEIN PHOSPHATASE"/>
    <property type="match status" value="1"/>
</dbReference>
<dbReference type="SUPFAM" id="SSF52799">
    <property type="entry name" value="(Phosphotyrosine protein) phosphatases II"/>
    <property type="match status" value="1"/>
</dbReference>
<feature type="compositionally biased region" description="Low complexity" evidence="7">
    <location>
        <begin position="1243"/>
        <end position="1255"/>
    </location>
</feature>
<feature type="region of interest" description="Disordered" evidence="7">
    <location>
        <begin position="803"/>
        <end position="823"/>
    </location>
</feature>
<feature type="region of interest" description="Disordered" evidence="7">
    <location>
        <begin position="1159"/>
        <end position="1187"/>
    </location>
</feature>
<feature type="domain" description="Tyrosine-protein phosphatase" evidence="8">
    <location>
        <begin position="159"/>
        <end position="301"/>
    </location>
</feature>
<dbReference type="GO" id="GO:0033550">
    <property type="term" value="F:MAP kinase tyrosine phosphatase activity"/>
    <property type="evidence" value="ECO:0007669"/>
    <property type="project" value="TreeGrafter"/>
</dbReference>
<comment type="similarity">
    <text evidence="2">Belongs to the protein-tyrosine phosphatase family. Non-receptor class dual specificity subfamily.</text>
</comment>
<evidence type="ECO:0000259" key="9">
    <source>
        <dbReference type="PROSITE" id="PS50056"/>
    </source>
</evidence>
<dbReference type="PROSITE" id="PS00383">
    <property type="entry name" value="TYR_PHOSPHATASE_1"/>
    <property type="match status" value="1"/>
</dbReference>
<feature type="domain" description="Tyrosine specific protein phosphatases" evidence="9">
    <location>
        <begin position="222"/>
        <end position="282"/>
    </location>
</feature>
<evidence type="ECO:0000256" key="3">
    <source>
        <dbReference type="ARBA" id="ARBA00013064"/>
    </source>
</evidence>
<evidence type="ECO:0000256" key="2">
    <source>
        <dbReference type="ARBA" id="ARBA00008601"/>
    </source>
</evidence>
<dbReference type="InterPro" id="IPR000387">
    <property type="entry name" value="Tyr_Pase_dom"/>
</dbReference>
<sequence length="2215" mass="236350">MENVREVSVQHLATVVRDNTDEVLIIDSRTFSEYNTSHALHSVNVWSSKIRKKRLQQNAMSVQDYLCSACDMRRSSQAGEWSQIIVYDQSAPGIANVLMDSFLYVLLDRLSSVYKSVHLLIGGFLEFQAQCPDCCEDATQKCSPLTSLSQPCLPVANIGPTRILPFLYLGSQHDANNRQMLQDHCVLYELNVSISCPKPDFVQDSHFLRIPVNDNFSEKLTPYFWDAFNFIDKVRESGGSVLVHCLAGISRSATVAIAFVMKHLHLPYEEAYRYVKNRRPTISPNINFVGQLLELDKHLRREGTLCDPSSAPASFRQTGSSPYTVKNPTPYGMSSSGVGPTPYGSTVTNICSSSNTSSFSLDYSVNNKTSSTSMTSSGLGGVLSDVTSASSYSLSSLAMSENVTSSQMFDAAGPNKMNSSFVGSLSSSSSSCTNQSTTGSNVSLTHITQEPASGLSFIASNTLTNSNLNMNSSNLSYCNVSRPGGIGLYSKSSNISTHFGKGSSVRDDIARHGFSRTGGNIPRSLSLNLKTTLEAVPGSPESGPQTPESVTGVVVPNLNFSGLRSPQSASVGTPESSLRSCESTLHSPNSFCSSLNSPVLSAVQSPTAALSKLSFNSSTDSTCDSRQYSLKTSRSTSLKSLLSAANNNSDNSNKSPTIIEVRKSPTIMENVFEAQYLAMNKRNSSTNYQTQDDESNNNKNYFSSTATISVAASNTCNDDVNSNSSNIDTGGNDVRPRSVCIIEVNTESPVTYVENCSTEPMIVRETEVVATPCTEADFLNRVNNTSSSLASATSFDNNNSNLSCNTNNRINSTSNKGNKEEKPTFDCSRLWAEKQHKTLVPIRASASFANILDRPKVLELCAPIYNVKRPVASGNGATALVVGDCTWQTRNAEETDIENNPLPSSTSFIPSSDASAFNRVRPAASDNSTSTTAVTTSSDATQTSPTPFRVIEKSNTLGVIYDSEGTSVADSTDFNDTASEFSVMQSDSGVSFQTDSDSNMHHPIPRCYSSSETHLNTRRLLESNAAADYATRKSCSNDEVTKSWSLHKPLSNMSSQPLPISRDQSGHNTNNNFGSMNNSNWNYPGELVRCDSWSTSGLGSELSDWESLQEDAISTHCDDAMGPFEAVFSDVFPGEKGDSLSGSSQVYHHVFPQLFRERTDNKCEASDNENSDKKPRHHSFKDPQQRWRQQYKQIPLARPASLPGVMGSYLAQMQPRTESGLSIDVDDAVELRSTSGRGRGGLKRSSGSRDSGTSGCTPLRPSGSSTDASSRDSGTSGCFPLRGATDSTSSIRDSGASGCFPLRPSGSSTHTDSVGGSRDSGASSGGVGGSPPKSSAGEVEGGVRRNDSGYYSITEHPPVRPGRDCSKTAAVRSRDSQRDEQTVSKSPVKPHISGPTAMARQGGTSRKPLAKPQSLAIMTQRPVPYKPQQPSISSLRQQSSPPKSPSPPKALARRHGSPQKLPSPSSSSSSSHSKSPSPQKGHGNSSQKSPSPTKPSLSSHQRSLSPRKPMSPQRHSSPTKSFCTSPQPRIFGASTFYLPHSDSASVTTKASVRKSSTSETSSQRQTSGNLFQKNSSQCAMVVDNNVNKGFQSVLSKSSRSLISSNMSSKSPFSMSEKSSTNSSKSAVISKSMSSFSSNSSTNTPKSGSSSRSDASLSRNNNSNSTSTQSPPSSSSQTSSAECCSPSQDSESPTDTTFFNKSSSLSSRETSVESDTSIVLNKSMKIKATAGSSICTSSSDPLITSASSVRHKANTTEGGGGNTKGTSLGDMRTLHLGDAARGCLNLDIRNPNAESKGRYPSFGDAKVVPGLGDLGCLDRKSPEKRKSRGSSEESKSSEKRRSFDLDLLSLSDENLKKPVSLKTGVRLAQELLQSMESIVSSELSEIRRCTAELSSRYRLKSRQRSSDISSAFPGLDEYNTSTITSSGVTMATTSSTSGSVNSINNSNVSRSGSVAANDSSSGTSSSCSSSNKISSGINNTTSNLASSITTTTPSLSSYRKIKHMSQFYVLPDRLISSTTTSSSTSSASSAISISGQEIRRSYAGSGGSGVTRDIRIENANNGSLSYGKGAGGGVGGRVCCDTGGMDRGGGNCAERCRSEPPFSGDEGLYRAQSCPGLPQPLLLEKSEEHQETVPELRSCVLRLRCERTPPARDKLLNRYSCGTLDTHHQAVAAAPVLDATFESCPDLGTLRGRGCTSDSSSSSSSRSSFSRMLPVS</sequence>
<feature type="region of interest" description="Disordered" evidence="7">
    <location>
        <begin position="1812"/>
        <end position="1840"/>
    </location>
</feature>
<feature type="compositionally biased region" description="Basic and acidic residues" evidence="7">
    <location>
        <begin position="1828"/>
        <end position="1840"/>
    </location>
</feature>
<feature type="region of interest" description="Disordered" evidence="7">
    <location>
        <begin position="1542"/>
        <end position="1574"/>
    </location>
</feature>
<dbReference type="PANTHER" id="PTHR10159:SF533">
    <property type="entry name" value="TYROSINE-PROTEIN PHOSPHATASE VHP-1"/>
    <property type="match status" value="1"/>
</dbReference>
<dbReference type="GO" id="GO:0008330">
    <property type="term" value="F:protein tyrosine/threonine phosphatase activity"/>
    <property type="evidence" value="ECO:0007669"/>
    <property type="project" value="TreeGrafter"/>
</dbReference>
<dbReference type="PRINTS" id="PR01764">
    <property type="entry name" value="MAPKPHPHTASE"/>
</dbReference>
<accession>A0A6A7FSF3</accession>
<proteinExistence type="evidence at transcript level"/>
<dbReference type="InterPro" id="IPR036873">
    <property type="entry name" value="Rhodanese-like_dom_sf"/>
</dbReference>
<dbReference type="InterPro" id="IPR000340">
    <property type="entry name" value="Dual-sp_phosphatase_cat-dom"/>
</dbReference>
<comment type="subcellular location">
    <subcellularLocation>
        <location evidence="1">Nucleus</location>
    </subcellularLocation>
</comment>
<feature type="compositionally biased region" description="Low complexity" evidence="7">
    <location>
        <begin position="803"/>
        <end position="812"/>
    </location>
</feature>
<dbReference type="CDD" id="cd01446">
    <property type="entry name" value="DSP_MapKP"/>
    <property type="match status" value="1"/>
</dbReference>
<organism evidence="11">
    <name type="scientific">Hirondellea gigas</name>
    <dbReference type="NCBI Taxonomy" id="1518452"/>
    <lineage>
        <taxon>Eukaryota</taxon>
        <taxon>Metazoa</taxon>
        <taxon>Ecdysozoa</taxon>
        <taxon>Arthropoda</taxon>
        <taxon>Crustacea</taxon>
        <taxon>Multicrustacea</taxon>
        <taxon>Malacostraca</taxon>
        <taxon>Eumalacostraca</taxon>
        <taxon>Peracarida</taxon>
        <taxon>Amphipoda</taxon>
        <taxon>Amphilochidea</taxon>
        <taxon>Lysianassida</taxon>
        <taxon>Lysianassidira</taxon>
        <taxon>Lysianassoidea</taxon>
        <taxon>Lysianassidae</taxon>
        <taxon>Hirondellea</taxon>
    </lineage>
</organism>
<dbReference type="EMBL" id="IACT01001840">
    <property type="protein sequence ID" value="LAC21160.1"/>
    <property type="molecule type" value="mRNA"/>
</dbReference>
<feature type="compositionally biased region" description="Polar residues" evidence="7">
    <location>
        <begin position="1051"/>
        <end position="1067"/>
    </location>
</feature>
<dbReference type="InterPro" id="IPR003595">
    <property type="entry name" value="Tyr_Pase_cat"/>
</dbReference>
<feature type="compositionally biased region" description="Low complexity" evidence="7">
    <location>
        <begin position="1595"/>
        <end position="1686"/>
    </location>
</feature>
<dbReference type="GO" id="GO:0005737">
    <property type="term" value="C:cytoplasm"/>
    <property type="evidence" value="ECO:0007669"/>
    <property type="project" value="TreeGrafter"/>
</dbReference>
<dbReference type="EC" id="3.1.3.48" evidence="3"/>
<feature type="region of interest" description="Disordered" evidence="7">
    <location>
        <begin position="2191"/>
        <end position="2215"/>
    </location>
</feature>
<feature type="compositionally biased region" description="Basic and acidic residues" evidence="7">
    <location>
        <begin position="1357"/>
        <end position="1382"/>
    </location>
</feature>
<dbReference type="InterPro" id="IPR020422">
    <property type="entry name" value="TYR_PHOSPHATASE_DUAL_dom"/>
</dbReference>
<keyword evidence="6" id="KW-0539">Nucleus</keyword>
<dbReference type="SMART" id="SM00450">
    <property type="entry name" value="RHOD"/>
    <property type="match status" value="1"/>
</dbReference>
<name>A0A6A7FSF3_9CRUS</name>
<evidence type="ECO:0000256" key="7">
    <source>
        <dbReference type="SAM" id="MobiDB-lite"/>
    </source>
</evidence>
<dbReference type="SMART" id="SM00195">
    <property type="entry name" value="DSPc"/>
    <property type="match status" value="1"/>
</dbReference>
<feature type="region of interest" description="Disordered" evidence="7">
    <location>
        <begin position="1221"/>
        <end position="1527"/>
    </location>
</feature>
<dbReference type="PROSITE" id="PS50206">
    <property type="entry name" value="RHODANESE_3"/>
    <property type="match status" value="1"/>
</dbReference>
<dbReference type="FunFam" id="3.90.190.10:FF:000208">
    <property type="entry name" value="Vh5 dual specificity phosphatase, putative"/>
    <property type="match status" value="1"/>
</dbReference>
<dbReference type="InterPro" id="IPR001763">
    <property type="entry name" value="Rhodanese-like_dom"/>
</dbReference>
<dbReference type="SUPFAM" id="SSF52821">
    <property type="entry name" value="Rhodanese/Cell cycle control phosphatase"/>
    <property type="match status" value="1"/>
</dbReference>
<dbReference type="PROSITE" id="PS50054">
    <property type="entry name" value="TYR_PHOSPHATASE_DUAL"/>
    <property type="match status" value="1"/>
</dbReference>
<reference evidence="11" key="1">
    <citation type="submission" date="2017-11" db="EMBL/GenBank/DDBJ databases">
        <title>The sensing device of the deep-sea amphipod.</title>
        <authorList>
            <person name="Kobayashi H."/>
            <person name="Nagahama T."/>
            <person name="Arai W."/>
            <person name="Sasagawa Y."/>
            <person name="Umeda M."/>
            <person name="Hayashi T."/>
            <person name="Nikaido I."/>
            <person name="Watanabe H."/>
            <person name="Oguri K."/>
            <person name="Kitazato H."/>
            <person name="Fujioka K."/>
            <person name="Kido Y."/>
            <person name="Takami H."/>
        </authorList>
    </citation>
    <scope>NUCLEOTIDE SEQUENCE</scope>
    <source>
        <tissue evidence="11">Whole body</tissue>
    </source>
</reference>
<feature type="compositionally biased region" description="Polar residues" evidence="7">
    <location>
        <begin position="1687"/>
        <end position="1700"/>
    </location>
</feature>
<feature type="compositionally biased region" description="Low complexity" evidence="7">
    <location>
        <begin position="1312"/>
        <end position="1322"/>
    </location>
</feature>
<feature type="compositionally biased region" description="Low complexity" evidence="7">
    <location>
        <begin position="1553"/>
        <end position="1567"/>
    </location>
</feature>
<feature type="compositionally biased region" description="Basic and acidic residues" evidence="7">
    <location>
        <begin position="1159"/>
        <end position="1173"/>
    </location>
</feature>
<evidence type="ECO:0000256" key="1">
    <source>
        <dbReference type="ARBA" id="ARBA00004123"/>
    </source>
</evidence>
<feature type="region of interest" description="Disordered" evidence="7">
    <location>
        <begin position="1046"/>
        <end position="1071"/>
    </location>
</feature>
<feature type="compositionally biased region" description="Low complexity" evidence="7">
    <location>
        <begin position="1262"/>
        <end position="1277"/>
    </location>
</feature>
<keyword evidence="5" id="KW-0904">Protein phosphatase</keyword>
<dbReference type="SMART" id="SM00404">
    <property type="entry name" value="PTPc_motif"/>
    <property type="match status" value="1"/>
</dbReference>
<dbReference type="Gene3D" id="3.90.190.10">
    <property type="entry name" value="Protein tyrosine phosphatase superfamily"/>
    <property type="match status" value="1"/>
</dbReference>
<dbReference type="Pfam" id="PF00581">
    <property type="entry name" value="Rhodanese"/>
    <property type="match status" value="1"/>
</dbReference>